<proteinExistence type="predicted"/>
<sequence>MYINTFKYKPEDVSCVLCTEYVKKLGCTALSCPCLAERMEAGTVGYAEAVAELFPYRPRLTARIMRLAESFPGTMWQDNAHRKRMETLRLLLGCRKERDTPEFFAALYLLTSNKELADRTFNCFFRGGIDFRYARRRGISSHDYTLLMAAKSLYCHTAEVTQGDLAEPQIIPDEAFRLLINALLIARFGLDALKITERRGQRGYTLRRLIRREAGGNAPSAGLLFPSEGR</sequence>
<accession>A0AAW6C7Z6</accession>
<reference evidence="1" key="1">
    <citation type="submission" date="2023-01" db="EMBL/GenBank/DDBJ databases">
        <title>Human gut microbiome strain richness.</title>
        <authorList>
            <person name="Chen-Liaw A."/>
        </authorList>
    </citation>
    <scope>NUCLEOTIDE SEQUENCE</scope>
    <source>
        <strain evidence="1">2225st1_A6_2225SCRN_200828</strain>
    </source>
</reference>
<evidence type="ECO:0000313" key="1">
    <source>
        <dbReference type="EMBL" id="MDB7906899.1"/>
    </source>
</evidence>
<dbReference type="Proteomes" id="UP001211006">
    <property type="component" value="Unassembled WGS sequence"/>
</dbReference>
<evidence type="ECO:0000313" key="2">
    <source>
        <dbReference type="Proteomes" id="UP001211006"/>
    </source>
</evidence>
<dbReference type="EMBL" id="JAQLWO010000014">
    <property type="protein sequence ID" value="MDB7906899.1"/>
    <property type="molecule type" value="Genomic_DNA"/>
</dbReference>
<dbReference type="RefSeq" id="WP_256264057.1">
    <property type="nucleotide sequence ID" value="NZ_JAQLWN010000017.1"/>
</dbReference>
<gene>
    <name evidence="1" type="ORF">PND83_12995</name>
</gene>
<dbReference type="AlphaFoldDB" id="A0AAW6C7Z6"/>
<organism evidence="1 2">
    <name type="scientific">Flavonifractor plautii</name>
    <name type="common">Fusobacterium plautii</name>
    <dbReference type="NCBI Taxonomy" id="292800"/>
    <lineage>
        <taxon>Bacteria</taxon>
        <taxon>Bacillati</taxon>
        <taxon>Bacillota</taxon>
        <taxon>Clostridia</taxon>
        <taxon>Eubacteriales</taxon>
        <taxon>Oscillospiraceae</taxon>
        <taxon>Flavonifractor</taxon>
    </lineage>
</organism>
<protein>
    <submittedName>
        <fullName evidence="1">Uncharacterized protein</fullName>
    </submittedName>
</protein>
<name>A0AAW6C7Z6_FLAPL</name>
<comment type="caution">
    <text evidence="1">The sequence shown here is derived from an EMBL/GenBank/DDBJ whole genome shotgun (WGS) entry which is preliminary data.</text>
</comment>